<dbReference type="InterPro" id="IPR047867">
    <property type="entry name" value="Ribosomal_uL22_bac/org-type"/>
</dbReference>
<name>H5SJY6_9ZZZZ</name>
<dbReference type="GO" id="GO:1990904">
    <property type="term" value="C:ribonucleoprotein complex"/>
    <property type="evidence" value="ECO:0007669"/>
    <property type="project" value="UniProtKB-KW"/>
</dbReference>
<proteinExistence type="inferred from homology"/>
<feature type="compositionally biased region" description="Low complexity" evidence="6">
    <location>
        <begin position="110"/>
        <end position="130"/>
    </location>
</feature>
<keyword evidence="3" id="KW-0694">RNA-binding</keyword>
<dbReference type="CDD" id="cd00336">
    <property type="entry name" value="Ribosomal_L22"/>
    <property type="match status" value="1"/>
</dbReference>
<evidence type="ECO:0000256" key="5">
    <source>
        <dbReference type="ARBA" id="ARBA00023274"/>
    </source>
</evidence>
<sequence length="144" mass="16575">MRAIARYVRIPPRKARLVIDLVRGKPVQEAMVILNNLPNKAARLTRKVLESAVANAMHNEGFDPRDLFIARAYVDEGPRWKRILPKDRGRAFRILKRTSHITIELSPLTMRPQPTRRQTTPRTAITQPTQHPMESQPAKQEEQA</sequence>
<feature type="region of interest" description="Disordered" evidence="6">
    <location>
        <begin position="110"/>
        <end position="144"/>
    </location>
</feature>
<dbReference type="AlphaFoldDB" id="H5SJY6"/>
<dbReference type="PANTHER" id="PTHR13501">
    <property type="entry name" value="CHLOROPLAST 50S RIBOSOMAL PROTEIN L22-RELATED"/>
    <property type="match status" value="1"/>
</dbReference>
<organism evidence="7">
    <name type="scientific">uncultured prokaryote</name>
    <dbReference type="NCBI Taxonomy" id="198431"/>
    <lineage>
        <taxon>unclassified sequences</taxon>
        <taxon>environmental samples</taxon>
    </lineage>
</organism>
<dbReference type="InterPro" id="IPR005727">
    <property type="entry name" value="Ribosomal_uL22_bac/chlpt-type"/>
</dbReference>
<evidence type="ECO:0000256" key="4">
    <source>
        <dbReference type="ARBA" id="ARBA00022980"/>
    </source>
</evidence>
<dbReference type="Gene3D" id="3.90.470.10">
    <property type="entry name" value="Ribosomal protein L22/L17"/>
    <property type="match status" value="1"/>
</dbReference>
<dbReference type="Pfam" id="PF00237">
    <property type="entry name" value="Ribosomal_L22"/>
    <property type="match status" value="1"/>
</dbReference>
<gene>
    <name evidence="7" type="ORF">HGMM_F38G10C22</name>
</gene>
<reference evidence="7" key="1">
    <citation type="journal article" date="2005" name="Environ. Microbiol.">
        <title>Genetic and functional properties of uncultivated thermophilic crenarchaeotes from a subsurface gold mine as revealed by analysis of genome fragments.</title>
        <authorList>
            <person name="Nunoura T."/>
            <person name="Hirayama H."/>
            <person name="Takami H."/>
            <person name="Oida H."/>
            <person name="Nishi S."/>
            <person name="Shimamura S."/>
            <person name="Suzuki Y."/>
            <person name="Inagaki F."/>
            <person name="Takai K."/>
            <person name="Nealson K.H."/>
            <person name="Horikoshi K."/>
        </authorList>
    </citation>
    <scope>NUCLEOTIDE SEQUENCE</scope>
</reference>
<dbReference type="NCBIfam" id="TIGR01044">
    <property type="entry name" value="rplV_bact"/>
    <property type="match status" value="1"/>
</dbReference>
<evidence type="ECO:0000256" key="3">
    <source>
        <dbReference type="ARBA" id="ARBA00022884"/>
    </source>
</evidence>
<keyword evidence="5" id="KW-0687">Ribonucleoprotein</keyword>
<dbReference type="GO" id="GO:0019843">
    <property type="term" value="F:rRNA binding"/>
    <property type="evidence" value="ECO:0007669"/>
    <property type="project" value="UniProtKB-KW"/>
</dbReference>
<evidence type="ECO:0000256" key="1">
    <source>
        <dbReference type="ARBA" id="ARBA00009451"/>
    </source>
</evidence>
<keyword evidence="2" id="KW-0699">rRNA-binding</keyword>
<dbReference type="EMBL" id="AP011748">
    <property type="protein sequence ID" value="BAL56472.1"/>
    <property type="molecule type" value="Genomic_DNA"/>
</dbReference>
<keyword evidence="4 7" id="KW-0689">Ribosomal protein</keyword>
<dbReference type="HAMAP" id="MF_01331_B">
    <property type="entry name" value="Ribosomal_uL22_B"/>
    <property type="match status" value="1"/>
</dbReference>
<reference evidence="7" key="2">
    <citation type="journal article" date="2012" name="PLoS ONE">
        <title>A Deeply Branching Thermophilic Bacterium with an Ancient Acetyl-CoA Pathway Dominates a Subsurface Ecosystem.</title>
        <authorList>
            <person name="Takami H."/>
            <person name="Noguchi H."/>
            <person name="Takaki Y."/>
            <person name="Uchiyama I."/>
            <person name="Toyoda A."/>
            <person name="Nishi S."/>
            <person name="Chee G.-J."/>
            <person name="Arai W."/>
            <person name="Nunoura T."/>
            <person name="Itoh T."/>
            <person name="Hattori M."/>
            <person name="Takai K."/>
        </authorList>
    </citation>
    <scope>NUCLEOTIDE SEQUENCE</scope>
</reference>
<comment type="similarity">
    <text evidence="1">Belongs to the universal ribosomal protein uL22 family.</text>
</comment>
<accession>H5SJY6</accession>
<protein>
    <submittedName>
        <fullName evidence="7">50S ribosomal protein L22</fullName>
    </submittedName>
</protein>
<evidence type="ECO:0000313" key="7">
    <source>
        <dbReference type="EMBL" id="BAL56472.1"/>
    </source>
</evidence>
<evidence type="ECO:0000256" key="2">
    <source>
        <dbReference type="ARBA" id="ARBA00022730"/>
    </source>
</evidence>
<evidence type="ECO:0000256" key="6">
    <source>
        <dbReference type="SAM" id="MobiDB-lite"/>
    </source>
</evidence>
<dbReference type="InterPro" id="IPR036394">
    <property type="entry name" value="Ribosomal_uL22_sf"/>
</dbReference>
<dbReference type="PANTHER" id="PTHR13501:SF8">
    <property type="entry name" value="LARGE RIBOSOMAL SUBUNIT PROTEIN UL22M"/>
    <property type="match status" value="1"/>
</dbReference>
<dbReference type="SUPFAM" id="SSF54843">
    <property type="entry name" value="Ribosomal protein L22"/>
    <property type="match status" value="1"/>
</dbReference>
<dbReference type="GO" id="GO:0003735">
    <property type="term" value="F:structural constituent of ribosome"/>
    <property type="evidence" value="ECO:0007669"/>
    <property type="project" value="InterPro"/>
</dbReference>
<dbReference type="InterPro" id="IPR001063">
    <property type="entry name" value="Ribosomal_uL22"/>
</dbReference>